<dbReference type="EMBL" id="LEKV01002351">
    <property type="protein sequence ID" value="KVI03449.1"/>
    <property type="molecule type" value="Genomic_DNA"/>
</dbReference>
<reference evidence="1 2" key="1">
    <citation type="journal article" date="2016" name="Sci. Rep.">
        <title>The genome sequence of the outbreeding globe artichoke constructed de novo incorporating a phase-aware low-pass sequencing strategy of F1 progeny.</title>
        <authorList>
            <person name="Scaglione D."/>
            <person name="Reyes-Chin-Wo S."/>
            <person name="Acquadro A."/>
            <person name="Froenicke L."/>
            <person name="Portis E."/>
            <person name="Beitel C."/>
            <person name="Tirone M."/>
            <person name="Mauro R."/>
            <person name="Lo Monaco A."/>
            <person name="Mauromicale G."/>
            <person name="Faccioli P."/>
            <person name="Cattivelli L."/>
            <person name="Rieseberg L."/>
            <person name="Michelmore R."/>
            <person name="Lanteri S."/>
        </authorList>
    </citation>
    <scope>NUCLEOTIDE SEQUENCE [LARGE SCALE GENOMIC DNA]</scope>
    <source>
        <strain evidence="1">2C</strain>
    </source>
</reference>
<organism evidence="1 2">
    <name type="scientific">Cynara cardunculus var. scolymus</name>
    <name type="common">Globe artichoke</name>
    <name type="synonym">Cynara scolymus</name>
    <dbReference type="NCBI Taxonomy" id="59895"/>
    <lineage>
        <taxon>Eukaryota</taxon>
        <taxon>Viridiplantae</taxon>
        <taxon>Streptophyta</taxon>
        <taxon>Embryophyta</taxon>
        <taxon>Tracheophyta</taxon>
        <taxon>Spermatophyta</taxon>
        <taxon>Magnoliopsida</taxon>
        <taxon>eudicotyledons</taxon>
        <taxon>Gunneridae</taxon>
        <taxon>Pentapetalae</taxon>
        <taxon>asterids</taxon>
        <taxon>campanulids</taxon>
        <taxon>Asterales</taxon>
        <taxon>Asteraceae</taxon>
        <taxon>Carduoideae</taxon>
        <taxon>Cardueae</taxon>
        <taxon>Carduinae</taxon>
        <taxon>Cynara</taxon>
    </lineage>
</organism>
<keyword evidence="2" id="KW-1185">Reference proteome</keyword>
<sequence length="256" mass="29080">MEWNHGNELQNHHEGKEKSLSKEEFMRILQDIILDSGVTGKAIKDIFPFIFGIPIVSTFIKQRAAPNVVPSNIFIPAVTSATVFLLTKLNNVYVEHDLRFFLDGFFGRTGKEENKDLEPIIEKCYDQYFADPNKKWNSAEFYHAVCETVEEMNKLIGCTQFRVPKTSTLEQAYHNHHKGKEKSLSKEEFKRILQDIILDSGVTGQGIKDIFLFIFGIPVVTTFIKQRAAPNAVPNDIFIPAVTSASVFLLAKLNKL</sequence>
<proteinExistence type="predicted"/>
<gene>
    <name evidence="1" type="ORF">Ccrd_018258</name>
</gene>
<evidence type="ECO:0000313" key="2">
    <source>
        <dbReference type="Proteomes" id="UP000243975"/>
    </source>
</evidence>
<dbReference type="PANTHER" id="PTHR37216">
    <property type="entry name" value="EXPRESSED PROTEIN"/>
    <property type="match status" value="1"/>
</dbReference>
<comment type="caution">
    <text evidence="1">The sequence shown here is derived from an EMBL/GenBank/DDBJ whole genome shotgun (WGS) entry which is preliminary data.</text>
</comment>
<dbReference type="Gramene" id="KVI03449">
    <property type="protein sequence ID" value="KVI03449"/>
    <property type="gene ID" value="Ccrd_018258"/>
</dbReference>
<evidence type="ECO:0000313" key="1">
    <source>
        <dbReference type="EMBL" id="KVI03449.1"/>
    </source>
</evidence>
<protein>
    <submittedName>
        <fullName evidence="1">Uncharacterized protein</fullName>
    </submittedName>
</protein>
<dbReference type="Proteomes" id="UP000243975">
    <property type="component" value="Unassembled WGS sequence"/>
</dbReference>
<dbReference type="PANTHER" id="PTHR37216:SF1">
    <property type="entry name" value="EXPRESSED PROTEIN"/>
    <property type="match status" value="1"/>
</dbReference>
<dbReference type="Pfam" id="PF25284">
    <property type="entry name" value="DUF7874"/>
    <property type="match status" value="2"/>
</dbReference>
<name>A0A103Y6K2_CYNCS</name>
<dbReference type="InterPro" id="IPR057196">
    <property type="entry name" value="DUF7874"/>
</dbReference>
<accession>A0A103Y6K2</accession>
<dbReference type="STRING" id="59895.A0A103Y6K2"/>
<dbReference type="AlphaFoldDB" id="A0A103Y6K2"/>